<gene>
    <name evidence="2" type="ORF">ABQ292_16695</name>
</gene>
<organism evidence="2 3">
    <name type="scientific">Geodermatophilus maliterrae</name>
    <dbReference type="NCBI Taxonomy" id="3162531"/>
    <lineage>
        <taxon>Bacteria</taxon>
        <taxon>Bacillati</taxon>
        <taxon>Actinomycetota</taxon>
        <taxon>Actinomycetes</taxon>
        <taxon>Geodermatophilales</taxon>
        <taxon>Geodermatophilaceae</taxon>
        <taxon>Geodermatophilus</taxon>
    </lineage>
</organism>
<dbReference type="EMBL" id="JBFNXQ010000056">
    <property type="protein sequence ID" value="MEX5720005.1"/>
    <property type="molecule type" value="Genomic_DNA"/>
</dbReference>
<dbReference type="RefSeq" id="WP_369208402.1">
    <property type="nucleotide sequence ID" value="NZ_JBFNXQ010000056.1"/>
</dbReference>
<evidence type="ECO:0000256" key="1">
    <source>
        <dbReference type="SAM" id="SignalP"/>
    </source>
</evidence>
<sequence>MTCRRRPVLAAAAGLLAAPLLAACGGDDVGGTASPASTSSAAASSAAAESSASPAGASASGGTDLAPGLLPAEAFGAGAQVTPLTEQQLAQGAALAGGSVEGLEVSPPECADVVQGTQPSFDEYEDVAAQVAVLGTTTTVQALVGGGPAADALSTFEPPRDGCTSVQVTSPEIGTAIVDYAELDVPDLGDGSAGASVTTTVTGPDGQPLSVPALVGVVQDGERALVLLSTDTQGGTPDPAAFADLLQQAFDAQAAALD</sequence>
<feature type="signal peptide" evidence="1">
    <location>
        <begin position="1"/>
        <end position="22"/>
    </location>
</feature>
<feature type="chain" id="PRO_5047537449" description="DUF5642 domain-containing protein" evidence="1">
    <location>
        <begin position="23"/>
        <end position="258"/>
    </location>
</feature>
<reference evidence="2 3" key="1">
    <citation type="submission" date="2024-06" db="EMBL/GenBank/DDBJ databases">
        <title>Draft genome sequence of Geodermatophilus badlandi, a novel member of the Geodermatophilaceae isolated from badland sedimentary rocks in the Red desert, Wyoming, USA.</title>
        <authorList>
            <person name="Ben Tekaya S."/>
            <person name="Nouioui I."/>
            <person name="Flores G.M."/>
            <person name="Shaal M.N."/>
            <person name="Bredoire F."/>
            <person name="Basile F."/>
            <person name="Van Diepen L."/>
            <person name="Ward N.L."/>
        </authorList>
    </citation>
    <scope>NUCLEOTIDE SEQUENCE [LARGE SCALE GENOMIC DNA]</scope>
    <source>
        <strain evidence="2 3">WL48A</strain>
    </source>
</reference>
<keyword evidence="1" id="KW-0732">Signal</keyword>
<keyword evidence="3" id="KW-1185">Reference proteome</keyword>
<evidence type="ECO:0008006" key="4">
    <source>
        <dbReference type="Google" id="ProtNLM"/>
    </source>
</evidence>
<dbReference type="Proteomes" id="UP001560045">
    <property type="component" value="Unassembled WGS sequence"/>
</dbReference>
<name>A0ABV3XJQ6_9ACTN</name>
<protein>
    <recommendedName>
        <fullName evidence="4">DUF5642 domain-containing protein</fullName>
    </recommendedName>
</protein>
<evidence type="ECO:0000313" key="3">
    <source>
        <dbReference type="Proteomes" id="UP001560045"/>
    </source>
</evidence>
<dbReference type="PROSITE" id="PS51257">
    <property type="entry name" value="PROKAR_LIPOPROTEIN"/>
    <property type="match status" value="1"/>
</dbReference>
<proteinExistence type="predicted"/>
<comment type="caution">
    <text evidence="2">The sequence shown here is derived from an EMBL/GenBank/DDBJ whole genome shotgun (WGS) entry which is preliminary data.</text>
</comment>
<evidence type="ECO:0000313" key="2">
    <source>
        <dbReference type="EMBL" id="MEX5720005.1"/>
    </source>
</evidence>
<accession>A0ABV3XJQ6</accession>